<name>A0A1G9NPA4_9CORY</name>
<dbReference type="GO" id="GO:0006508">
    <property type="term" value="P:proteolysis"/>
    <property type="evidence" value="ECO:0007669"/>
    <property type="project" value="InterPro"/>
</dbReference>
<protein>
    <submittedName>
        <fullName evidence="4">Alpha/beta hydrolase fold</fullName>
    </submittedName>
</protein>
<dbReference type="InterPro" id="IPR029058">
    <property type="entry name" value="AB_hydrolase_fold"/>
</dbReference>
<reference evidence="5" key="1">
    <citation type="submission" date="2016-10" db="EMBL/GenBank/DDBJ databases">
        <authorList>
            <person name="Varghese N."/>
            <person name="Submissions S."/>
        </authorList>
    </citation>
    <scope>NUCLEOTIDE SEQUENCE [LARGE SCALE GENOMIC DNA]</scope>
    <source>
        <strain evidence="5">DSM 20632</strain>
    </source>
</reference>
<dbReference type="STRING" id="38302.SAMN04488535_1095"/>
<keyword evidence="2 4" id="KW-0378">Hydrolase</keyword>
<accession>A0A1G9NPA4</accession>
<dbReference type="AlphaFoldDB" id="A0A1G9NPA4"/>
<evidence type="ECO:0000313" key="4">
    <source>
        <dbReference type="EMBL" id="SDL87857.1"/>
    </source>
</evidence>
<organism evidence="4 5">
    <name type="scientific">Corynebacterium mycetoides</name>
    <dbReference type="NCBI Taxonomy" id="38302"/>
    <lineage>
        <taxon>Bacteria</taxon>
        <taxon>Bacillati</taxon>
        <taxon>Actinomycetota</taxon>
        <taxon>Actinomycetes</taxon>
        <taxon>Mycobacteriales</taxon>
        <taxon>Corynebacteriaceae</taxon>
        <taxon>Corynebacterium</taxon>
    </lineage>
</organism>
<dbReference type="InterPro" id="IPR002410">
    <property type="entry name" value="Peptidase_S33"/>
</dbReference>
<dbReference type="Proteomes" id="UP000199350">
    <property type="component" value="Chromosome I"/>
</dbReference>
<dbReference type="SUPFAM" id="SSF53474">
    <property type="entry name" value="alpha/beta-Hydrolases"/>
    <property type="match status" value="1"/>
</dbReference>
<dbReference type="InterPro" id="IPR000073">
    <property type="entry name" value="AB_hydrolase_1"/>
</dbReference>
<dbReference type="EMBL" id="LT629700">
    <property type="protein sequence ID" value="SDL87857.1"/>
    <property type="molecule type" value="Genomic_DNA"/>
</dbReference>
<dbReference type="GO" id="GO:0004177">
    <property type="term" value="F:aminopeptidase activity"/>
    <property type="evidence" value="ECO:0007669"/>
    <property type="project" value="UniProtKB-EC"/>
</dbReference>
<evidence type="ECO:0000256" key="2">
    <source>
        <dbReference type="ARBA" id="ARBA00022801"/>
    </source>
</evidence>
<dbReference type="PRINTS" id="PR00793">
    <property type="entry name" value="PROAMNOPTASE"/>
</dbReference>
<dbReference type="PANTHER" id="PTHR43248:SF2">
    <property type="entry name" value="PROLYL AMINOPEPTIDASE"/>
    <property type="match status" value="1"/>
</dbReference>
<dbReference type="Pfam" id="PF00561">
    <property type="entry name" value="Abhydrolase_1"/>
    <property type="match status" value="1"/>
</dbReference>
<dbReference type="OrthoDB" id="9796770at2"/>
<feature type="domain" description="AB hydrolase-1" evidence="3">
    <location>
        <begin position="21"/>
        <end position="217"/>
    </location>
</feature>
<dbReference type="PANTHER" id="PTHR43248">
    <property type="entry name" value="2-SUCCINYL-6-HYDROXY-2,4-CYCLOHEXADIENE-1-CARBOXYLATE SYNTHASE"/>
    <property type="match status" value="1"/>
</dbReference>
<dbReference type="Gene3D" id="3.40.50.1820">
    <property type="entry name" value="alpha/beta hydrolase"/>
    <property type="match status" value="1"/>
</dbReference>
<evidence type="ECO:0000256" key="1">
    <source>
        <dbReference type="ARBA" id="ARBA00010088"/>
    </source>
</evidence>
<keyword evidence="5" id="KW-1185">Reference proteome</keyword>
<dbReference type="InterPro" id="IPR051601">
    <property type="entry name" value="Serine_prot/Carboxylest_S33"/>
</dbReference>
<evidence type="ECO:0000259" key="3">
    <source>
        <dbReference type="Pfam" id="PF00561"/>
    </source>
</evidence>
<evidence type="ECO:0000313" key="5">
    <source>
        <dbReference type="Proteomes" id="UP000199350"/>
    </source>
</evidence>
<gene>
    <name evidence="4" type="ORF">SAMN04488535_1095</name>
</gene>
<proteinExistence type="inferred from homology"/>
<comment type="similarity">
    <text evidence="1">Belongs to the peptidase S33 family.</text>
</comment>
<sequence>MQTQRDGFTIFARVLGDEGKPALLFLQGGPGSPGPRERFDWITAALEHYRVILLDQRGTGRSTRIDRAEPSLINAATLQRLRADAIVADAEAIRQQLGIERWDVLGQSFGGFCLTHYLATHPESVRHAFFTGGLPTVTRGVDEVYQATFAKLRARHRLFYEQVPWAETMVREVCRHLDSSEELLPTGERLSSRRFRTVGVNLGREGGFESLAALLEEPFHPGGRLRTDFLAAVGEQVSFERAPLYAAIHESIYAGTVPGATAWSAQRVSETLDGFAPDATPDDTEFYLTGEHVFPFQFDEDPALRPFTQAAQELAAKDDWSNLYAGAGRAENAGSAVAVVYTDDIFVPRELSLETAETLGATVHETAAWQHDGLRKHGQDVMGALMSAAGL</sequence>
<dbReference type="RefSeq" id="WP_092149788.1">
    <property type="nucleotide sequence ID" value="NZ_LT629700.1"/>
</dbReference>